<feature type="transmembrane region" description="Helical" evidence="6">
    <location>
        <begin position="360"/>
        <end position="379"/>
    </location>
</feature>
<organism evidence="7 8">
    <name type="scientific">Veillonella criceti</name>
    <dbReference type="NCBI Taxonomy" id="103891"/>
    <lineage>
        <taxon>Bacteria</taxon>
        <taxon>Bacillati</taxon>
        <taxon>Bacillota</taxon>
        <taxon>Negativicutes</taxon>
        <taxon>Veillonellales</taxon>
        <taxon>Veillonellaceae</taxon>
        <taxon>Veillonella</taxon>
    </lineage>
</organism>
<evidence type="ECO:0000313" key="8">
    <source>
        <dbReference type="Proteomes" id="UP000255367"/>
    </source>
</evidence>
<evidence type="ECO:0000256" key="5">
    <source>
        <dbReference type="ARBA" id="ARBA00023136"/>
    </source>
</evidence>
<dbReference type="PANTHER" id="PTHR30250">
    <property type="entry name" value="PST FAMILY PREDICTED COLANIC ACID TRANSPORTER"/>
    <property type="match status" value="1"/>
</dbReference>
<evidence type="ECO:0000256" key="2">
    <source>
        <dbReference type="ARBA" id="ARBA00022475"/>
    </source>
</evidence>
<reference evidence="7 8" key="1">
    <citation type="submission" date="2018-06" db="EMBL/GenBank/DDBJ databases">
        <authorList>
            <consortium name="Pathogen Informatics"/>
            <person name="Doyle S."/>
        </authorList>
    </citation>
    <scope>NUCLEOTIDE SEQUENCE [LARGE SCALE GENOMIC DNA]</scope>
    <source>
        <strain evidence="7 8">NCTC12020</strain>
    </source>
</reference>
<protein>
    <submittedName>
        <fullName evidence="7">Polysaccharide biosynthesis protein</fullName>
    </submittedName>
</protein>
<feature type="transmembrane region" description="Helical" evidence="6">
    <location>
        <begin position="443"/>
        <end position="461"/>
    </location>
</feature>
<evidence type="ECO:0000256" key="4">
    <source>
        <dbReference type="ARBA" id="ARBA00022989"/>
    </source>
</evidence>
<feature type="transmembrane region" description="Helical" evidence="6">
    <location>
        <begin position="324"/>
        <end position="348"/>
    </location>
</feature>
<dbReference type="RefSeq" id="WP_115310904.1">
    <property type="nucleotide sequence ID" value="NZ_UHIO01000001.1"/>
</dbReference>
<dbReference type="PANTHER" id="PTHR30250:SF11">
    <property type="entry name" value="O-ANTIGEN TRANSPORTER-RELATED"/>
    <property type="match status" value="1"/>
</dbReference>
<feature type="transmembrane region" description="Helical" evidence="6">
    <location>
        <begin position="12"/>
        <end position="35"/>
    </location>
</feature>
<feature type="transmembrane region" description="Helical" evidence="6">
    <location>
        <begin position="416"/>
        <end position="437"/>
    </location>
</feature>
<dbReference type="GO" id="GO:0005886">
    <property type="term" value="C:plasma membrane"/>
    <property type="evidence" value="ECO:0007669"/>
    <property type="project" value="UniProtKB-SubCell"/>
</dbReference>
<keyword evidence="8" id="KW-1185">Reference proteome</keyword>
<feature type="transmembrane region" description="Helical" evidence="6">
    <location>
        <begin position="80"/>
        <end position="103"/>
    </location>
</feature>
<feature type="transmembrane region" description="Helical" evidence="6">
    <location>
        <begin position="47"/>
        <end position="68"/>
    </location>
</feature>
<evidence type="ECO:0000256" key="1">
    <source>
        <dbReference type="ARBA" id="ARBA00004651"/>
    </source>
</evidence>
<name>A0A380NMH1_9FIRM</name>
<evidence type="ECO:0000256" key="6">
    <source>
        <dbReference type="SAM" id="Phobius"/>
    </source>
</evidence>
<feature type="transmembrane region" description="Helical" evidence="6">
    <location>
        <begin position="385"/>
        <end position="404"/>
    </location>
</feature>
<dbReference type="EMBL" id="UHIO01000001">
    <property type="protein sequence ID" value="SUP44766.1"/>
    <property type="molecule type" value="Genomic_DNA"/>
</dbReference>
<evidence type="ECO:0000313" key="7">
    <source>
        <dbReference type="EMBL" id="SUP44766.1"/>
    </source>
</evidence>
<feature type="transmembrane region" description="Helical" evidence="6">
    <location>
        <begin position="154"/>
        <end position="171"/>
    </location>
</feature>
<accession>A0A380NMH1</accession>
<evidence type="ECO:0000256" key="3">
    <source>
        <dbReference type="ARBA" id="ARBA00022692"/>
    </source>
</evidence>
<dbReference type="InterPro" id="IPR050833">
    <property type="entry name" value="Poly_Biosynth_Transport"/>
</dbReference>
<keyword evidence="2" id="KW-1003">Cell membrane</keyword>
<gene>
    <name evidence="7" type="ORF">NCTC12020_01821</name>
</gene>
<feature type="transmembrane region" description="Helical" evidence="6">
    <location>
        <begin position="287"/>
        <end position="309"/>
    </location>
</feature>
<dbReference type="OrthoDB" id="385011at2"/>
<dbReference type="AlphaFoldDB" id="A0A380NMH1"/>
<dbReference type="Proteomes" id="UP000255367">
    <property type="component" value="Unassembled WGS sequence"/>
</dbReference>
<proteinExistence type="predicted"/>
<sequence length="468" mass="54167">MNQSRFLQNISYSFGANILSLLVSVIMVIIVPKFLSLEAYGTWQLFLFYFSYIGFFHFGWIDGLYLRYAGKDYRKLDPKLFSGQLLGIFILQLIIASIIVFYSLYYVEISNKREVLMGLAILTPMVNLNNAYNQIMQFTNRIKDYAKLLSLERILLLLFVFVFIFLGYNSYTDLYFAKLISVTIVFLFSIFITKSLVTFSLYSPGSILKEAKLNIEAGSKLMFANIASMLIIGCIRYGISEGWDIETFGKVSLTLGISNFLLIFINALSVVFFPVIKRAEEKELVNLYIYIRTLLSVILLALLLLFYPLKEGLVWWLPQYEDSFIFMSALFPICIFEGRVQLLVNTYLKSLREETLMLKINLASVILGFFVTLLTVFILHNLLLTVFAIVFVYGFRCILSEVFLQKILNITLYKDFIIEMILILVFIISGTFFYSIYSALLYLLLYLVYILFNKSIVIELYNKLNKSI</sequence>
<keyword evidence="5 6" id="KW-0472">Membrane</keyword>
<comment type="subcellular location">
    <subcellularLocation>
        <location evidence="1">Cell membrane</location>
        <topology evidence="1">Multi-pass membrane protein</topology>
    </subcellularLocation>
</comment>
<feature type="transmembrane region" description="Helical" evidence="6">
    <location>
        <begin position="177"/>
        <end position="201"/>
    </location>
</feature>
<keyword evidence="3 6" id="KW-0812">Transmembrane</keyword>
<feature type="transmembrane region" description="Helical" evidence="6">
    <location>
        <begin position="251"/>
        <end position="275"/>
    </location>
</feature>
<keyword evidence="4 6" id="KW-1133">Transmembrane helix</keyword>
<feature type="transmembrane region" description="Helical" evidence="6">
    <location>
        <begin position="221"/>
        <end position="239"/>
    </location>
</feature>